<organism evidence="3 4">
    <name type="scientific">Pseudahrensia aquimaris</name>
    <dbReference type="NCBI Taxonomy" id="744461"/>
    <lineage>
        <taxon>Bacteria</taxon>
        <taxon>Pseudomonadati</taxon>
        <taxon>Pseudomonadota</taxon>
        <taxon>Alphaproteobacteria</taxon>
        <taxon>Hyphomicrobiales</taxon>
        <taxon>Ahrensiaceae</taxon>
        <taxon>Pseudahrensia</taxon>
    </lineage>
</organism>
<feature type="domain" description="PAS" evidence="2">
    <location>
        <begin position="160"/>
        <end position="231"/>
    </location>
</feature>
<comment type="caution">
    <text evidence="3">The sequence shown here is derived from an EMBL/GenBank/DDBJ whole genome shotgun (WGS) entry which is preliminary data.</text>
</comment>
<dbReference type="Pfam" id="PF08448">
    <property type="entry name" value="PAS_4"/>
    <property type="match status" value="1"/>
</dbReference>
<reference evidence="4" key="1">
    <citation type="journal article" date="2019" name="Int. J. Syst. Evol. Microbiol.">
        <title>The Global Catalogue of Microorganisms (GCM) 10K type strain sequencing project: providing services to taxonomists for standard genome sequencing and annotation.</title>
        <authorList>
            <consortium name="The Broad Institute Genomics Platform"/>
            <consortium name="The Broad Institute Genome Sequencing Center for Infectious Disease"/>
            <person name="Wu L."/>
            <person name="Ma J."/>
        </authorList>
    </citation>
    <scope>NUCLEOTIDE SEQUENCE [LARGE SCALE GENOMIC DNA]</scope>
    <source>
        <strain evidence="4">CCUG 60023</strain>
    </source>
</reference>
<dbReference type="Gene3D" id="3.30.450.20">
    <property type="entry name" value="PAS domain"/>
    <property type="match status" value="2"/>
</dbReference>
<dbReference type="NCBIfam" id="TIGR00229">
    <property type="entry name" value="sensory_box"/>
    <property type="match status" value="1"/>
</dbReference>
<protein>
    <submittedName>
        <fullName evidence="3">Transcriptional regulator PpsR</fullName>
    </submittedName>
</protein>
<dbReference type="InterPro" id="IPR002197">
    <property type="entry name" value="HTH_Fis"/>
</dbReference>
<dbReference type="Gene3D" id="1.10.10.60">
    <property type="entry name" value="Homeodomain-like"/>
    <property type="match status" value="1"/>
</dbReference>
<feature type="region of interest" description="Disordered" evidence="1">
    <location>
        <begin position="1"/>
        <end position="20"/>
    </location>
</feature>
<evidence type="ECO:0000259" key="2">
    <source>
        <dbReference type="PROSITE" id="PS50112"/>
    </source>
</evidence>
<dbReference type="PRINTS" id="PR01590">
    <property type="entry name" value="HTHFIS"/>
</dbReference>
<keyword evidence="4" id="KW-1185">Reference proteome</keyword>
<sequence>MDDRVSNSAEMKFSSPHRHFESLPPQNAAEILAAAADVTLVISPEGEVVDAAFGTTTLYEAGGRSWVNRPLKDLVTAECFGKIDAMIEEAHKGKPIRAREINHLMPDGDDVPVRYSAARIADNNHVILFGRDISRIASLQQKLMNSQLSIEREFSRLRAAESRYRTLFQLSDMPQIVVDAASLRVTDVNEAARQMLGHGQVRCEGSKVLSLFDSVNSEVLHKLLLAAVEDSNEDAVEIALRNGDVLSIGLSLFREDRKNYLLMRLGVKGMEIQPASSFSRRTFLEMIDTMSDAMVVADANRQIVAVNPAFVDMFHLKSAKDAEGVLIDNWFERPNVDCNVLMANVREHGLVKRFATVMRGAYGQTENVEIAACVVRKEGDPLFGFAIRPMSSSIMMAETDDSATTRSDEQITNLVGHMPLKDIVRETTDMIEKLCIDTALELTRGNRASAAQMLGLSRQSLYAKLDKGRSDKG</sequence>
<dbReference type="NCBIfam" id="TIGR02040">
    <property type="entry name" value="PpsR-CrtJ"/>
    <property type="match status" value="1"/>
</dbReference>
<gene>
    <name evidence="3" type="primary">ppsR</name>
    <name evidence="3" type="ORF">ACFQ14_15610</name>
</gene>
<name>A0ABW3FM75_9HYPH</name>
<dbReference type="InterPro" id="IPR013656">
    <property type="entry name" value="PAS_4"/>
</dbReference>
<dbReference type="Gene3D" id="1.20.5.430">
    <property type="match status" value="1"/>
</dbReference>
<evidence type="ECO:0000256" key="1">
    <source>
        <dbReference type="SAM" id="MobiDB-lite"/>
    </source>
</evidence>
<dbReference type="Proteomes" id="UP001597101">
    <property type="component" value="Unassembled WGS sequence"/>
</dbReference>
<dbReference type="InterPro" id="IPR009057">
    <property type="entry name" value="Homeodomain-like_sf"/>
</dbReference>
<dbReference type="InterPro" id="IPR011785">
    <property type="entry name" value="Tscrpt_reg_PpsR-CrtJ"/>
</dbReference>
<accession>A0ABW3FM75</accession>
<dbReference type="SUPFAM" id="SSF46689">
    <property type="entry name" value="Homeodomain-like"/>
    <property type="match status" value="1"/>
</dbReference>
<dbReference type="Pfam" id="PF02954">
    <property type="entry name" value="HTH_8"/>
    <property type="match status" value="1"/>
</dbReference>
<dbReference type="Pfam" id="PF13188">
    <property type="entry name" value="PAS_8"/>
    <property type="match status" value="2"/>
</dbReference>
<dbReference type="SUPFAM" id="SSF55785">
    <property type="entry name" value="PYP-like sensor domain (PAS domain)"/>
    <property type="match status" value="3"/>
</dbReference>
<proteinExistence type="predicted"/>
<evidence type="ECO:0000313" key="3">
    <source>
        <dbReference type="EMBL" id="MFD0917831.1"/>
    </source>
</evidence>
<dbReference type="RefSeq" id="WP_377213679.1">
    <property type="nucleotide sequence ID" value="NZ_JBHTJV010000025.1"/>
</dbReference>
<dbReference type="InterPro" id="IPR000014">
    <property type="entry name" value="PAS"/>
</dbReference>
<dbReference type="PROSITE" id="PS50112">
    <property type="entry name" value="PAS"/>
    <property type="match status" value="1"/>
</dbReference>
<dbReference type="InterPro" id="IPR035965">
    <property type="entry name" value="PAS-like_dom_sf"/>
</dbReference>
<evidence type="ECO:0000313" key="4">
    <source>
        <dbReference type="Proteomes" id="UP001597101"/>
    </source>
</evidence>
<dbReference type="EMBL" id="JBHTJV010000025">
    <property type="protein sequence ID" value="MFD0917831.1"/>
    <property type="molecule type" value="Genomic_DNA"/>
</dbReference>
<dbReference type="SMART" id="SM00091">
    <property type="entry name" value="PAS"/>
    <property type="match status" value="3"/>
</dbReference>